<dbReference type="EMBL" id="CP149822">
    <property type="protein sequence ID" value="WZN42016.1"/>
    <property type="molecule type" value="Genomic_DNA"/>
</dbReference>
<keyword evidence="1" id="KW-0732">Signal</keyword>
<feature type="signal peptide" evidence="1">
    <location>
        <begin position="1"/>
        <end position="21"/>
    </location>
</feature>
<evidence type="ECO:0000313" key="3">
    <source>
        <dbReference type="Proteomes" id="UP001485459"/>
    </source>
</evidence>
<sequence>MKALICVLSLLLLISSPFANAQDQTNGPAIERTHLVGDGDFAKSVRQIERAVARIKLRCKKRLAQNDSLHNSTWTRINISTTDSLNSVLRNLKGFDAAQYIGKLDSLQILNKLAQSGSIIISPSQQDALSVVLKHLQLRNQELVQATIVLNWVKQQKDAYQSFLLSNGMLREAKQLRDMLSKWRSRAESIRTELENPGRSAVDLLHRAKQFPIFQEFFRKHSQLASLFQLPGGEQVSSVAAGLQTRSDVFELLQQRTAMAGPRGPDILSQSINSGYTELKNIQEKVNKVGGLSDEDMEAVTFKPSTTRTKTFLQRLEYGSDFQSLPSKSSLPATSDLGVSVGYKLNEKSVVGIGLSYKMGWGESWRRIRLSSQGMGLRSFVDVKAWRTFFLTGGFEYNYQPISSALIPEMDISDWTKSALMGLTSIVPLKSKISKRAKVQLLWDAMAARQGRQALKFRIGYSF</sequence>
<evidence type="ECO:0000256" key="1">
    <source>
        <dbReference type="SAM" id="SignalP"/>
    </source>
</evidence>
<evidence type="ECO:0000313" key="2">
    <source>
        <dbReference type="EMBL" id="WZN42016.1"/>
    </source>
</evidence>
<feature type="chain" id="PRO_5045152758" evidence="1">
    <location>
        <begin position="22"/>
        <end position="463"/>
    </location>
</feature>
<dbReference type="RefSeq" id="WP_341836859.1">
    <property type="nucleotide sequence ID" value="NZ_CP149822.1"/>
</dbReference>
<dbReference type="Proteomes" id="UP001485459">
    <property type="component" value="Chromosome"/>
</dbReference>
<reference evidence="3" key="1">
    <citation type="submission" date="2024-03" db="EMBL/GenBank/DDBJ databases">
        <title>Chitinophaga horti sp. nov., isolated from garden soil.</title>
        <authorList>
            <person name="Lee D.S."/>
            <person name="Han D.M."/>
            <person name="Baek J.H."/>
            <person name="Choi D.G."/>
            <person name="Jeon J.H."/>
            <person name="Jeon C.O."/>
        </authorList>
    </citation>
    <scope>NUCLEOTIDE SEQUENCE [LARGE SCALE GENOMIC DNA]</scope>
    <source>
        <strain evidence="3">GPA1</strain>
    </source>
</reference>
<name>A0ABZ2YQE5_9BACT</name>
<proteinExistence type="predicted"/>
<gene>
    <name evidence="2" type="ORF">WJU16_03065</name>
</gene>
<organism evidence="2 3">
    <name type="scientific">Chitinophaga pollutisoli</name>
    <dbReference type="NCBI Taxonomy" id="3133966"/>
    <lineage>
        <taxon>Bacteria</taxon>
        <taxon>Pseudomonadati</taxon>
        <taxon>Bacteroidota</taxon>
        <taxon>Chitinophagia</taxon>
        <taxon>Chitinophagales</taxon>
        <taxon>Chitinophagaceae</taxon>
        <taxon>Chitinophaga</taxon>
    </lineage>
</organism>
<protein>
    <submittedName>
        <fullName evidence="2">Uncharacterized protein</fullName>
    </submittedName>
</protein>
<keyword evidence="3" id="KW-1185">Reference proteome</keyword>
<accession>A0ABZ2YQE5</accession>